<name>A0A5C4T8H2_9BACL</name>
<dbReference type="Proteomes" id="UP000307943">
    <property type="component" value="Unassembled WGS sequence"/>
</dbReference>
<gene>
    <name evidence="2" type="ORF">FE784_16030</name>
</gene>
<dbReference type="Gene3D" id="3.40.50.150">
    <property type="entry name" value="Vaccinia Virus protein VP39"/>
    <property type="match status" value="1"/>
</dbReference>
<comment type="caution">
    <text evidence="2">The sequence shown here is derived from an EMBL/GenBank/DDBJ whole genome shotgun (WGS) entry which is preliminary data.</text>
</comment>
<keyword evidence="2" id="KW-0489">Methyltransferase</keyword>
<feature type="domain" description="Methyltransferase type 11" evidence="1">
    <location>
        <begin position="42"/>
        <end position="84"/>
    </location>
</feature>
<dbReference type="AlphaFoldDB" id="A0A5C4T8H2"/>
<keyword evidence="3" id="KW-1185">Reference proteome</keyword>
<dbReference type="InterPro" id="IPR013216">
    <property type="entry name" value="Methyltransf_11"/>
</dbReference>
<evidence type="ECO:0000313" key="2">
    <source>
        <dbReference type="EMBL" id="TNJ65321.1"/>
    </source>
</evidence>
<proteinExistence type="predicted"/>
<dbReference type="OrthoDB" id="2636445at2"/>
<dbReference type="InterPro" id="IPR029063">
    <property type="entry name" value="SAM-dependent_MTases_sf"/>
</dbReference>
<dbReference type="GO" id="GO:0008757">
    <property type="term" value="F:S-adenosylmethionine-dependent methyltransferase activity"/>
    <property type="evidence" value="ECO:0007669"/>
    <property type="project" value="InterPro"/>
</dbReference>
<evidence type="ECO:0000313" key="3">
    <source>
        <dbReference type="Proteomes" id="UP000307943"/>
    </source>
</evidence>
<dbReference type="EMBL" id="VDCQ01000020">
    <property type="protein sequence ID" value="TNJ65321.1"/>
    <property type="molecule type" value="Genomic_DNA"/>
</dbReference>
<organism evidence="2 3">
    <name type="scientific">Paenibacillus hemerocallicola</name>
    <dbReference type="NCBI Taxonomy" id="1172614"/>
    <lineage>
        <taxon>Bacteria</taxon>
        <taxon>Bacillati</taxon>
        <taxon>Bacillota</taxon>
        <taxon>Bacilli</taxon>
        <taxon>Bacillales</taxon>
        <taxon>Paenibacillaceae</taxon>
        <taxon>Paenibacillus</taxon>
    </lineage>
</organism>
<dbReference type="SUPFAM" id="SSF53335">
    <property type="entry name" value="S-adenosyl-L-methionine-dependent methyltransferases"/>
    <property type="match status" value="1"/>
</dbReference>
<evidence type="ECO:0000259" key="1">
    <source>
        <dbReference type="Pfam" id="PF08241"/>
    </source>
</evidence>
<protein>
    <submittedName>
        <fullName evidence="2">Methyltransferase domain-containing protein</fullName>
    </submittedName>
</protein>
<reference evidence="2 3" key="1">
    <citation type="submission" date="2019-05" db="EMBL/GenBank/DDBJ databases">
        <title>We sequenced the genome of Paenibacillus hemerocallicola KCTC 33185 for further insight into its adaptation and study the phylogeny of Paenibacillus.</title>
        <authorList>
            <person name="Narsing Rao M.P."/>
        </authorList>
    </citation>
    <scope>NUCLEOTIDE SEQUENCE [LARGE SCALE GENOMIC DNA]</scope>
    <source>
        <strain evidence="2 3">KCTC 33185</strain>
    </source>
</reference>
<dbReference type="GO" id="GO:0032259">
    <property type="term" value="P:methylation"/>
    <property type="evidence" value="ECO:0007669"/>
    <property type="project" value="UniProtKB-KW"/>
</dbReference>
<dbReference type="Pfam" id="PF08241">
    <property type="entry name" value="Methyltransf_11"/>
    <property type="match status" value="1"/>
</dbReference>
<keyword evidence="2" id="KW-0808">Transferase</keyword>
<sequence>MGSQKLHLGCGRTILEGWINLDFVAQEGVDVIANLDDCKNSPLPFEDNTISEFFASHLLEHIQYPLPLLQEMHRIAKPGALAVFRVPYGSSDDAFEDPTHVRQYFLQSFGYFSQPYYWRADYGYRGDWVTRTITLWVDQATYGGKTYAEIMREVHSSRNVVLEMVAELTTVKPIREAKRELQIPPQILVRFK</sequence>
<accession>A0A5C4T8H2</accession>